<dbReference type="InterPro" id="IPR043519">
    <property type="entry name" value="NT_sf"/>
</dbReference>
<comment type="caution">
    <text evidence="2">The sequence shown here is derived from an EMBL/GenBank/DDBJ whole genome shotgun (WGS) entry which is preliminary data.</text>
</comment>
<dbReference type="Gene3D" id="3.30.460.10">
    <property type="entry name" value="Beta Polymerase, domain 2"/>
    <property type="match status" value="1"/>
</dbReference>
<feature type="domain" description="Polymerase beta nucleotidyltransferase" evidence="1">
    <location>
        <begin position="7"/>
        <end position="98"/>
    </location>
</feature>
<dbReference type="NCBIfam" id="NF047752">
    <property type="entry name" value="MntA_antitoxin"/>
    <property type="match status" value="1"/>
</dbReference>
<dbReference type="PANTHER" id="PTHR43852:SF3">
    <property type="entry name" value="NUCLEOTIDYLTRANSFERASE"/>
    <property type="match status" value="1"/>
</dbReference>
<dbReference type="STRING" id="1714264.BTO30_11185"/>
<dbReference type="Proteomes" id="UP000185568">
    <property type="component" value="Unassembled WGS sequence"/>
</dbReference>
<sequence>MQTELFQTIQNFLVKKINPSFIIVFGSYAKGATHKESDIDVAFYSKDQSPAAYEVFMLAQELADILHIQVDLVNLREASTVFQAQIFSTGTVIYCTDETLRMSVQMTALSMYTKLNEDRMPILNNIDESGSIYEK</sequence>
<keyword evidence="3" id="KW-1185">Reference proteome</keyword>
<evidence type="ECO:0000259" key="1">
    <source>
        <dbReference type="Pfam" id="PF18765"/>
    </source>
</evidence>
<protein>
    <submittedName>
        <fullName evidence="2">DNA polymerase subunit beta</fullName>
    </submittedName>
</protein>
<dbReference type="PANTHER" id="PTHR43852">
    <property type="entry name" value="NUCLEOTIDYLTRANSFERASE"/>
    <property type="match status" value="1"/>
</dbReference>
<dbReference type="AlphaFoldDB" id="A0A1Q8Q4C7"/>
<gene>
    <name evidence="2" type="ORF">BTO30_11185</name>
</gene>
<dbReference type="SUPFAM" id="SSF81301">
    <property type="entry name" value="Nucleotidyltransferase"/>
    <property type="match status" value="1"/>
</dbReference>
<accession>A0A1Q8Q4C7</accession>
<dbReference type="CDD" id="cd05403">
    <property type="entry name" value="NT_KNTase_like"/>
    <property type="match status" value="1"/>
</dbReference>
<reference evidence="2 3" key="1">
    <citation type="submission" date="2016-12" db="EMBL/GenBank/DDBJ databases">
        <title>Domibacillus antri genome sequencing.</title>
        <authorList>
            <person name="Verma A."/>
            <person name="Krishnamurthi S."/>
        </authorList>
    </citation>
    <scope>NUCLEOTIDE SEQUENCE [LARGE SCALE GENOMIC DNA]</scope>
    <source>
        <strain evidence="2 3">XD80</strain>
    </source>
</reference>
<evidence type="ECO:0000313" key="2">
    <source>
        <dbReference type="EMBL" id="OLN22131.1"/>
    </source>
</evidence>
<organism evidence="2 3">
    <name type="scientific">Domibacillus antri</name>
    <dbReference type="NCBI Taxonomy" id="1714264"/>
    <lineage>
        <taxon>Bacteria</taxon>
        <taxon>Bacillati</taxon>
        <taxon>Bacillota</taxon>
        <taxon>Bacilli</taxon>
        <taxon>Bacillales</taxon>
        <taxon>Bacillaceae</taxon>
        <taxon>Domibacillus</taxon>
    </lineage>
</organism>
<proteinExistence type="predicted"/>
<dbReference type="InterPro" id="IPR052930">
    <property type="entry name" value="TA_antitoxin_MntA"/>
</dbReference>
<dbReference type="InterPro" id="IPR041633">
    <property type="entry name" value="Polbeta"/>
</dbReference>
<evidence type="ECO:0000313" key="3">
    <source>
        <dbReference type="Proteomes" id="UP000185568"/>
    </source>
</evidence>
<name>A0A1Q8Q4C7_9BACI</name>
<dbReference type="EMBL" id="MSDU01000023">
    <property type="protein sequence ID" value="OLN22131.1"/>
    <property type="molecule type" value="Genomic_DNA"/>
</dbReference>
<dbReference type="OrthoDB" id="9816197at2"/>
<dbReference type="RefSeq" id="WP_075398819.1">
    <property type="nucleotide sequence ID" value="NZ_MSDU01000023.1"/>
</dbReference>
<dbReference type="Pfam" id="PF18765">
    <property type="entry name" value="Polbeta"/>
    <property type="match status" value="1"/>
</dbReference>